<protein>
    <recommendedName>
        <fullName evidence="1">Xylose isomerase-like TIM barrel domain-containing protein</fullName>
    </recommendedName>
</protein>
<gene>
    <name evidence="2" type="ORF">RF007C_09405</name>
</gene>
<dbReference type="EMBL" id="ATAX01000023">
    <property type="protein sequence ID" value="EWM53918.1"/>
    <property type="molecule type" value="Genomic_DNA"/>
</dbReference>
<dbReference type="PANTHER" id="PTHR12110">
    <property type="entry name" value="HYDROXYPYRUVATE ISOMERASE"/>
    <property type="match status" value="1"/>
</dbReference>
<dbReference type="OrthoDB" id="9801426at2"/>
<dbReference type="InterPro" id="IPR036237">
    <property type="entry name" value="Xyl_isomerase-like_sf"/>
</dbReference>
<comment type="caution">
    <text evidence="2">The sequence shown here is derived from an EMBL/GenBank/DDBJ whole genome shotgun (WGS) entry which is preliminary data.</text>
</comment>
<dbReference type="AlphaFoldDB" id="W7UJB0"/>
<name>W7UJB0_RUMFL</name>
<dbReference type="SUPFAM" id="SSF51658">
    <property type="entry name" value="Xylose isomerase-like"/>
    <property type="match status" value="1"/>
</dbReference>
<dbReference type="PATRIC" id="fig|1341157.4.peg.1565"/>
<dbReference type="Pfam" id="PF01261">
    <property type="entry name" value="AP_endonuc_2"/>
    <property type="match status" value="1"/>
</dbReference>
<feature type="domain" description="Xylose isomerase-like TIM barrel" evidence="1">
    <location>
        <begin position="22"/>
        <end position="244"/>
    </location>
</feature>
<organism evidence="2 3">
    <name type="scientific">Ruminococcus flavefaciens 007c</name>
    <dbReference type="NCBI Taxonomy" id="1341157"/>
    <lineage>
        <taxon>Bacteria</taxon>
        <taxon>Bacillati</taxon>
        <taxon>Bacillota</taxon>
        <taxon>Clostridia</taxon>
        <taxon>Eubacteriales</taxon>
        <taxon>Oscillospiraceae</taxon>
        <taxon>Ruminococcus</taxon>
    </lineage>
</organism>
<dbReference type="RefSeq" id="WP_037298873.1">
    <property type="nucleotide sequence ID" value="NZ_ATAX01000023.1"/>
</dbReference>
<keyword evidence="3" id="KW-1185">Reference proteome</keyword>
<dbReference type="eggNOG" id="COG1082">
    <property type="taxonomic scope" value="Bacteria"/>
</dbReference>
<evidence type="ECO:0000259" key="1">
    <source>
        <dbReference type="Pfam" id="PF01261"/>
    </source>
</evidence>
<proteinExistence type="predicted"/>
<sequence length="262" mass="29204">MKLSISNIAWSSKDDENVYNIMKRYGFTGLEIAPTRIIPAAPYDNIGEAAEWFGGIRKEYGFRISSMQSIWYGRTEKLFGTPDERQVLLDYTKKAVDFAAALDCGNLVFGCPKNRCVDDNSDLTVGIDFFRALGEYAVSKKTVIGIEANPAIYQTNYINTTASALELIREVGSAGIKLNLDLGTVIENKEDISVLKGNVGLINHVHISEPFLVPVCERGLHRELMSLLLEEGYDRYISIEMKCTDDIDSVTSVIKYVSEVFS</sequence>
<dbReference type="Gene3D" id="3.20.20.150">
    <property type="entry name" value="Divalent-metal-dependent TIM barrel enzymes"/>
    <property type="match status" value="1"/>
</dbReference>
<dbReference type="PANTHER" id="PTHR12110:SF53">
    <property type="entry name" value="BLR5974 PROTEIN"/>
    <property type="match status" value="1"/>
</dbReference>
<evidence type="ECO:0000313" key="2">
    <source>
        <dbReference type="EMBL" id="EWM53918.1"/>
    </source>
</evidence>
<accession>W7UJB0</accession>
<reference evidence="2 3" key="1">
    <citation type="journal article" date="2014" name="PLoS ONE">
        <title>Rumen cellulosomics: divergent fiber-degrading strategies revealed by comparative genome-wide analysis of six ruminococcal strains.</title>
        <authorList>
            <person name="Dassa B."/>
            <person name="Borovok I."/>
            <person name="Ruimy-Israeli V."/>
            <person name="Lamed R."/>
            <person name="Flint H.J."/>
            <person name="Duncan S.H."/>
            <person name="Henrissat B."/>
            <person name="Coutinho P."/>
            <person name="Morrison M."/>
            <person name="Mosoni P."/>
            <person name="Yeoman C.J."/>
            <person name="White B.A."/>
            <person name="Bayer E.A."/>
        </authorList>
    </citation>
    <scope>NUCLEOTIDE SEQUENCE [LARGE SCALE GENOMIC DNA]</scope>
    <source>
        <strain evidence="2 3">007c</strain>
    </source>
</reference>
<dbReference type="InterPro" id="IPR050312">
    <property type="entry name" value="IolE/XylAMocC-like"/>
</dbReference>
<evidence type="ECO:0000313" key="3">
    <source>
        <dbReference type="Proteomes" id="UP000019365"/>
    </source>
</evidence>
<dbReference type="Proteomes" id="UP000019365">
    <property type="component" value="Unassembled WGS sequence"/>
</dbReference>
<dbReference type="InterPro" id="IPR013022">
    <property type="entry name" value="Xyl_isomerase-like_TIM-brl"/>
</dbReference>